<sequence>MFKYIMRLQFLQQPWLEGQLLVLPSPLPLHMHCPVAGCPRPYANQVQTAVRHSLLRHLRTDLHPGTSGRPTPPPEPTPTPSPEPTPPPAPEEDRLSPPPSPGPLPERWWSPTQPSPEEPTSPPLVFPARSSDSETPSPPSLLERPDAERRPAADGGEPPPTETLPHAADGAGGEDEVAASDVWKCETTRVSRDRYLGRPVGHTRLTQPPQQVMAEARRDAARMLGSPLAPWQKLDAVRAFIAPRLTHCLRLGVIPKGALAAFDRSLRWRVKGILNLPVNATNRYLYSPTADDVTDSDVADGDVTLTPDCGVSPRPGPVTPRPGPVVAKASRDAARLLGSPLAPWQKLDAVVAEARRDAARLLGSPLAPWQKLDAMRTFIAPRLTHCLRLGVIPKGALAAFDRSLRWRIKGVLNLSVNATNSPTGAGGVGLTHFAQEADSLLAAATQRLLYPQDPAVAELAAAELTGAARRRVRRDPTPGDLAEYLNGALMRDDGGGVSCRSTRTRVATTALARRAAVRWRAADPPVLQRETSFDIVVEETVVASAQCLEEALLFGVAHYVFNQKVSRASRSTMWFIVHDIMGLPAESTATADALKNLSVLTALVCPRSEEPLLPEIDSLRTLGNRLTTDEDFRKALV</sequence>
<evidence type="ECO:0000313" key="2">
    <source>
        <dbReference type="EMBL" id="KAF0302800.1"/>
    </source>
</evidence>
<name>A0A6A4WGM8_AMPAM</name>
<protein>
    <submittedName>
        <fullName evidence="2">Uncharacterized protein</fullName>
    </submittedName>
</protein>
<evidence type="ECO:0000256" key="1">
    <source>
        <dbReference type="SAM" id="MobiDB-lite"/>
    </source>
</evidence>
<evidence type="ECO:0000313" key="3">
    <source>
        <dbReference type="Proteomes" id="UP000440578"/>
    </source>
</evidence>
<reference evidence="2 3" key="1">
    <citation type="submission" date="2019-07" db="EMBL/GenBank/DDBJ databases">
        <title>Draft genome assembly of a fouling barnacle, Amphibalanus amphitrite (Darwin, 1854): The first reference genome for Thecostraca.</title>
        <authorList>
            <person name="Kim W."/>
        </authorList>
    </citation>
    <scope>NUCLEOTIDE SEQUENCE [LARGE SCALE GENOMIC DNA]</scope>
    <source>
        <strain evidence="2">SNU_AA5</strain>
        <tissue evidence="2">Soma without cirri and trophi</tissue>
    </source>
</reference>
<comment type="caution">
    <text evidence="2">The sequence shown here is derived from an EMBL/GenBank/DDBJ whole genome shotgun (WGS) entry which is preliminary data.</text>
</comment>
<accession>A0A6A4WGM8</accession>
<gene>
    <name evidence="2" type="ORF">FJT64_025131</name>
</gene>
<dbReference type="Proteomes" id="UP000440578">
    <property type="component" value="Unassembled WGS sequence"/>
</dbReference>
<dbReference type="EMBL" id="VIIS01001008">
    <property type="protein sequence ID" value="KAF0302800.1"/>
    <property type="molecule type" value="Genomic_DNA"/>
</dbReference>
<feature type="compositionally biased region" description="Pro residues" evidence="1">
    <location>
        <begin position="70"/>
        <end position="89"/>
    </location>
</feature>
<dbReference type="AlphaFoldDB" id="A0A6A4WGM8"/>
<keyword evidence="3" id="KW-1185">Reference proteome</keyword>
<organism evidence="2 3">
    <name type="scientific">Amphibalanus amphitrite</name>
    <name type="common">Striped barnacle</name>
    <name type="synonym">Balanus amphitrite</name>
    <dbReference type="NCBI Taxonomy" id="1232801"/>
    <lineage>
        <taxon>Eukaryota</taxon>
        <taxon>Metazoa</taxon>
        <taxon>Ecdysozoa</taxon>
        <taxon>Arthropoda</taxon>
        <taxon>Crustacea</taxon>
        <taxon>Multicrustacea</taxon>
        <taxon>Cirripedia</taxon>
        <taxon>Thoracica</taxon>
        <taxon>Thoracicalcarea</taxon>
        <taxon>Balanomorpha</taxon>
        <taxon>Balanoidea</taxon>
        <taxon>Balanidae</taxon>
        <taxon>Amphibalaninae</taxon>
        <taxon>Amphibalanus</taxon>
    </lineage>
</organism>
<feature type="region of interest" description="Disordered" evidence="1">
    <location>
        <begin position="60"/>
        <end position="180"/>
    </location>
</feature>
<feature type="compositionally biased region" description="Pro residues" evidence="1">
    <location>
        <begin position="113"/>
        <end position="125"/>
    </location>
</feature>
<feature type="compositionally biased region" description="Basic and acidic residues" evidence="1">
    <location>
        <begin position="143"/>
        <end position="152"/>
    </location>
</feature>
<dbReference type="OrthoDB" id="10067100at2759"/>
<proteinExistence type="predicted"/>